<dbReference type="SUPFAM" id="SSF52540">
    <property type="entry name" value="P-loop containing nucleoside triphosphate hydrolases"/>
    <property type="match status" value="2"/>
</dbReference>
<evidence type="ECO:0000313" key="2">
    <source>
        <dbReference type="EMBL" id="KRM67747.1"/>
    </source>
</evidence>
<dbReference type="PATRIC" id="fig|1423781.4.peg.479"/>
<accession>A0A0R2AWY3</accession>
<evidence type="ECO:0000259" key="1">
    <source>
        <dbReference type="Pfam" id="PF04851"/>
    </source>
</evidence>
<feature type="domain" description="Helicase/UvrB N-terminal" evidence="1">
    <location>
        <begin position="4"/>
        <end position="179"/>
    </location>
</feature>
<protein>
    <submittedName>
        <fullName evidence="2">Type III restriction enzyme, res subunit</fullName>
    </submittedName>
</protein>
<evidence type="ECO:0000313" key="3">
    <source>
        <dbReference type="Proteomes" id="UP000052012"/>
    </source>
</evidence>
<proteinExistence type="predicted"/>
<dbReference type="RefSeq" id="WP_056966716.1">
    <property type="nucleotide sequence ID" value="NZ_AYYQ01000035.1"/>
</dbReference>
<dbReference type="Gene3D" id="3.40.50.300">
    <property type="entry name" value="P-loop containing nucleotide triphosphate hydrolases"/>
    <property type="match status" value="1"/>
</dbReference>
<comment type="caution">
    <text evidence="2">The sequence shown here is derived from an EMBL/GenBank/DDBJ whole genome shotgun (WGS) entry which is preliminary data.</text>
</comment>
<dbReference type="EMBL" id="AYYQ01000035">
    <property type="protein sequence ID" value="KRM67747.1"/>
    <property type="molecule type" value="Genomic_DNA"/>
</dbReference>
<dbReference type="GO" id="GO:0003677">
    <property type="term" value="F:DNA binding"/>
    <property type="evidence" value="ECO:0007669"/>
    <property type="project" value="InterPro"/>
</dbReference>
<dbReference type="Pfam" id="PF04851">
    <property type="entry name" value="ResIII"/>
    <property type="match status" value="1"/>
</dbReference>
<dbReference type="GO" id="GO:0016787">
    <property type="term" value="F:hydrolase activity"/>
    <property type="evidence" value="ECO:0007669"/>
    <property type="project" value="InterPro"/>
</dbReference>
<sequence length="751" mass="87054">MIGIELKDFQELAVTRLRNIFFNPNSKKTTIFSSPTGSGKTVMLISLMDSIIKNNPNDYEYAFVWLTPGNGELEEQSYRSALNKSSLVKPQMLQDALTNGFDNNSVTFINWEQVTKKGNIATRDGEVANVFERISEAHYNNIHFVVIVDEEHRNRNANTQTFIDSFSADKIIRTSATPQSKGEAYELVQVDDEDVIRQGMITRSVILNIGANEGDNVSNPVSYFLDLADEKRREIKKAYQEINKDINPLVLIQLPDEKSGSRNKEYMKARGELIGSIEDYLKDIGQQEEQVARWLSGDHFNIENIEKNNSPINYLLMKQAVSTGWDAPRAKILVTLRVNMEVEFTLQTIGRIRRMPERIHYDNELLDNSFVFSNDTNYINEVLKDKSSCRIAQYSLNPDVPDFHLKSIKSNELSKMTIEETTRSYWNLLMKKYNLSRDKQNYNSINKRKLMDGGYVFSDFIIQKIGKSNNLVKDVQNDHVKYIEVNSLFDIKKNRLTLLDREQDIQKYLHTSSPRDVNAILVELFSNRGEGLFVPPILSLKNIELLSFIINNYKKLRDDAKEMDSNNLNLFNANPDLVDEVPFTFPKIESYKVLMDKEKQKKVLKKNVYQGYSEANCVGKYGPELQLEEWLEKSENIKWWYRSLDRGHQYFSIAYGAKKEGFFPDYLVQDIYGKIYIIETKGGKNSDIDDYSTSKFNALKDYIKEVAPEKKFAFVRPDGNRLVYSNTFYDKDITNHNVWKPLELLFEYKQN</sequence>
<dbReference type="InterPro" id="IPR006935">
    <property type="entry name" value="Helicase/UvrB_N"/>
</dbReference>
<dbReference type="Proteomes" id="UP000052012">
    <property type="component" value="Unassembled WGS sequence"/>
</dbReference>
<keyword evidence="3" id="KW-1185">Reference proteome</keyword>
<dbReference type="STRING" id="1423781.FD06_GL000466"/>
<gene>
    <name evidence="2" type="ORF">FD06_GL000466</name>
</gene>
<dbReference type="AlphaFoldDB" id="A0A0R2AWY3"/>
<reference evidence="2 3" key="1">
    <citation type="journal article" date="2015" name="Genome Announc.">
        <title>Expanding the biotechnology potential of lactobacilli through comparative genomics of 213 strains and associated genera.</title>
        <authorList>
            <person name="Sun Z."/>
            <person name="Harris H.M."/>
            <person name="McCann A."/>
            <person name="Guo C."/>
            <person name="Argimon S."/>
            <person name="Zhang W."/>
            <person name="Yang X."/>
            <person name="Jeffery I.B."/>
            <person name="Cooney J.C."/>
            <person name="Kagawa T.F."/>
            <person name="Liu W."/>
            <person name="Song Y."/>
            <person name="Salvetti E."/>
            <person name="Wrobel A."/>
            <person name="Rasinkangas P."/>
            <person name="Parkhill J."/>
            <person name="Rea M.C."/>
            <person name="O'Sullivan O."/>
            <person name="Ritari J."/>
            <person name="Douillard F.P."/>
            <person name="Paul Ross R."/>
            <person name="Yang R."/>
            <person name="Briner A.E."/>
            <person name="Felis G.E."/>
            <person name="de Vos W.M."/>
            <person name="Barrangou R."/>
            <person name="Klaenhammer T.R."/>
            <person name="Caufield P.W."/>
            <person name="Cui Y."/>
            <person name="Zhang H."/>
            <person name="O'Toole P.W."/>
        </authorList>
    </citation>
    <scope>NUCLEOTIDE SEQUENCE [LARGE SCALE GENOMIC DNA]</scope>
    <source>
        <strain evidence="2 3">DSM 23829</strain>
    </source>
</reference>
<dbReference type="InterPro" id="IPR027417">
    <property type="entry name" value="P-loop_NTPase"/>
</dbReference>
<dbReference type="GO" id="GO:0005524">
    <property type="term" value="F:ATP binding"/>
    <property type="evidence" value="ECO:0007669"/>
    <property type="project" value="InterPro"/>
</dbReference>
<organism evidence="2 3">
    <name type="scientific">Apilactobacillus ozensis DSM 23829 = JCM 17196</name>
    <dbReference type="NCBI Taxonomy" id="1423781"/>
    <lineage>
        <taxon>Bacteria</taxon>
        <taxon>Bacillati</taxon>
        <taxon>Bacillota</taxon>
        <taxon>Bacilli</taxon>
        <taxon>Lactobacillales</taxon>
        <taxon>Lactobacillaceae</taxon>
        <taxon>Apilactobacillus</taxon>
    </lineage>
</organism>
<name>A0A0R2AWY3_9LACO</name>